<feature type="non-terminal residue" evidence="1">
    <location>
        <position position="1"/>
    </location>
</feature>
<dbReference type="AlphaFoldDB" id="A0AAN8WYW7"/>
<evidence type="ECO:0000313" key="2">
    <source>
        <dbReference type="Proteomes" id="UP001381693"/>
    </source>
</evidence>
<protein>
    <submittedName>
        <fullName evidence="1">Uncharacterized protein</fullName>
    </submittedName>
</protein>
<comment type="caution">
    <text evidence="1">The sequence shown here is derived from an EMBL/GenBank/DDBJ whole genome shotgun (WGS) entry which is preliminary data.</text>
</comment>
<keyword evidence="2" id="KW-1185">Reference proteome</keyword>
<sequence>TYSSAAGRAAVFESRAKECRFHISQSVLKQDLDMMAHAQNSIYKTAIDKK</sequence>
<organism evidence="1 2">
    <name type="scientific">Halocaridina rubra</name>
    <name type="common">Hawaiian red shrimp</name>
    <dbReference type="NCBI Taxonomy" id="373956"/>
    <lineage>
        <taxon>Eukaryota</taxon>
        <taxon>Metazoa</taxon>
        <taxon>Ecdysozoa</taxon>
        <taxon>Arthropoda</taxon>
        <taxon>Crustacea</taxon>
        <taxon>Multicrustacea</taxon>
        <taxon>Malacostraca</taxon>
        <taxon>Eumalacostraca</taxon>
        <taxon>Eucarida</taxon>
        <taxon>Decapoda</taxon>
        <taxon>Pleocyemata</taxon>
        <taxon>Caridea</taxon>
        <taxon>Atyoidea</taxon>
        <taxon>Atyidae</taxon>
        <taxon>Halocaridina</taxon>
    </lineage>
</organism>
<accession>A0AAN8WYW7</accession>
<dbReference type="Proteomes" id="UP001381693">
    <property type="component" value="Unassembled WGS sequence"/>
</dbReference>
<gene>
    <name evidence="1" type="ORF">SK128_013978</name>
</gene>
<evidence type="ECO:0000313" key="1">
    <source>
        <dbReference type="EMBL" id="KAK7071103.1"/>
    </source>
</evidence>
<reference evidence="1 2" key="1">
    <citation type="submission" date="2023-11" db="EMBL/GenBank/DDBJ databases">
        <title>Halocaridina rubra genome assembly.</title>
        <authorList>
            <person name="Smith C."/>
        </authorList>
    </citation>
    <scope>NUCLEOTIDE SEQUENCE [LARGE SCALE GENOMIC DNA]</scope>
    <source>
        <strain evidence="1">EP-1</strain>
        <tissue evidence="1">Whole</tissue>
    </source>
</reference>
<proteinExistence type="predicted"/>
<dbReference type="EMBL" id="JAXCGZ010015145">
    <property type="protein sequence ID" value="KAK7071103.1"/>
    <property type="molecule type" value="Genomic_DNA"/>
</dbReference>
<name>A0AAN8WYW7_HALRR</name>